<dbReference type="PANTHER" id="PTHR47331:SF5">
    <property type="entry name" value="RIBONUCLEASE H"/>
    <property type="match status" value="1"/>
</dbReference>
<evidence type="ECO:0000313" key="1">
    <source>
        <dbReference type="EMBL" id="KYQ47047.1"/>
    </source>
</evidence>
<dbReference type="STRING" id="64791.A0A151WGV6"/>
<accession>A0A151WGV6</accession>
<keyword evidence="2" id="KW-1185">Reference proteome</keyword>
<proteinExistence type="predicted"/>
<gene>
    <name evidence="1" type="ORF">ALC60_13937</name>
</gene>
<evidence type="ECO:0000313" key="2">
    <source>
        <dbReference type="Proteomes" id="UP000075809"/>
    </source>
</evidence>
<dbReference type="Pfam" id="PF03564">
    <property type="entry name" value="DUF1759"/>
    <property type="match status" value="1"/>
</dbReference>
<protein>
    <submittedName>
        <fullName evidence="1">Uncharacterized protein</fullName>
    </submittedName>
</protein>
<dbReference type="EMBL" id="KQ983148">
    <property type="protein sequence ID" value="KYQ47047.1"/>
    <property type="molecule type" value="Genomic_DNA"/>
</dbReference>
<dbReference type="InterPro" id="IPR005312">
    <property type="entry name" value="DUF1759"/>
</dbReference>
<dbReference type="Proteomes" id="UP000075809">
    <property type="component" value="Unassembled WGS sequence"/>
</dbReference>
<sequence>MQNVQEELKATKQRRTTVKAQCTRFQTYTMDTVDIQSVSVIELQRFNPIWNEFNGIQGKIEALDNSDHDGMNPREEERSSFESKYFAIVTKLETLIEHRQRIEQPIHTLQNLHQSRESTPIMQGTISVNDSLKLPRITLPTFAGKYDEWAAFHNMFHSMIHQNASLPNVQKMQYLVSALKNEAYDVISSLDMKGEIKPVRALLDNGSQSCFITSDCCKELELKLHATCIPIYGLTQQLTRVRNSARITIQSRITRFKRAIDCLVVKKITQDLPSSVVDNACIQIPKNIQLADPQFDRPLRIDMLLEAEIFFDLLVIGTVKSIESCERKDMRTPEERSCEEYFMKIHKRNQDGKFVISLIGDSKEIANQRFKSLERRFRRDPQLQVEYSKFMHEYLAMGHMRELPEPVDNAWPHFYMPHHCVIKETSSTTKLRVIFNASSKTSTGISLNDVLMIGPVL</sequence>
<dbReference type="CDD" id="cd00303">
    <property type="entry name" value="retropepsin_like"/>
    <property type="match status" value="1"/>
</dbReference>
<dbReference type="PANTHER" id="PTHR47331">
    <property type="entry name" value="PHD-TYPE DOMAIN-CONTAINING PROTEIN"/>
    <property type="match status" value="1"/>
</dbReference>
<dbReference type="AlphaFoldDB" id="A0A151WGV6"/>
<reference evidence="1 2" key="1">
    <citation type="submission" date="2015-09" db="EMBL/GenBank/DDBJ databases">
        <title>Trachymyrmex zeteki WGS genome.</title>
        <authorList>
            <person name="Nygaard S."/>
            <person name="Hu H."/>
            <person name="Boomsma J."/>
            <person name="Zhang G."/>
        </authorList>
    </citation>
    <scope>NUCLEOTIDE SEQUENCE [LARGE SCALE GENOMIC DNA]</scope>
    <source>
        <strain evidence="1">Tzet28-1</strain>
        <tissue evidence="1">Whole body</tissue>
    </source>
</reference>
<name>A0A151WGV6_9HYME</name>
<organism evidence="1 2">
    <name type="scientific">Mycetomoellerius zeteki</name>
    <dbReference type="NCBI Taxonomy" id="64791"/>
    <lineage>
        <taxon>Eukaryota</taxon>
        <taxon>Metazoa</taxon>
        <taxon>Ecdysozoa</taxon>
        <taxon>Arthropoda</taxon>
        <taxon>Hexapoda</taxon>
        <taxon>Insecta</taxon>
        <taxon>Pterygota</taxon>
        <taxon>Neoptera</taxon>
        <taxon>Endopterygota</taxon>
        <taxon>Hymenoptera</taxon>
        <taxon>Apocrita</taxon>
        <taxon>Aculeata</taxon>
        <taxon>Formicoidea</taxon>
        <taxon>Formicidae</taxon>
        <taxon>Myrmicinae</taxon>
        <taxon>Mycetomoellerius</taxon>
    </lineage>
</organism>